<dbReference type="Pfam" id="PF04191">
    <property type="entry name" value="PEMT"/>
    <property type="match status" value="1"/>
</dbReference>
<dbReference type="EMBL" id="AP022591">
    <property type="protein sequence ID" value="BBY42072.1"/>
    <property type="molecule type" value="Genomic_DNA"/>
</dbReference>
<keyword evidence="3" id="KW-1133">Transmembrane helix</keyword>
<evidence type="ECO:0000313" key="6">
    <source>
        <dbReference type="Proteomes" id="UP000466431"/>
    </source>
</evidence>
<evidence type="ECO:0000256" key="3">
    <source>
        <dbReference type="ARBA" id="ARBA00022989"/>
    </source>
</evidence>
<evidence type="ECO:0000256" key="2">
    <source>
        <dbReference type="ARBA" id="ARBA00022692"/>
    </source>
</evidence>
<keyword evidence="4" id="KW-0472">Membrane</keyword>
<dbReference type="RefSeq" id="WP_083000772.1">
    <property type="nucleotide sequence ID" value="NZ_AP022591.1"/>
</dbReference>
<protein>
    <submittedName>
        <fullName evidence="5">Uncharacterized protein</fullName>
    </submittedName>
</protein>
<name>A0A1X0C0N5_MYCCF</name>
<dbReference type="OrthoDB" id="941586at2"/>
<dbReference type="AlphaFoldDB" id="A0A1X0C0N5"/>
<sequence length="165" mass="18036">MRKPAAAISSAAFFVVAPGTFVGLGPWLITRWDLPDPVSAWRLALGAVLVVAGLVPPVHAFVEFVRAGGTPMPVAPTERLVVTGFNRFIRNPMYAGLITAILGQAVLFASVWLVVYAVIAWAVTASFVRWYEEPTLVRTYGQQYEAYRGNVPAWIPRLTPWTPPA</sequence>
<dbReference type="Proteomes" id="UP000466431">
    <property type="component" value="Chromosome"/>
</dbReference>
<dbReference type="KEGG" id="mcee:MCEL_03670"/>
<dbReference type="Gene3D" id="1.20.120.1630">
    <property type="match status" value="1"/>
</dbReference>
<proteinExistence type="predicted"/>
<dbReference type="InterPro" id="IPR007318">
    <property type="entry name" value="Phopholipid_MeTrfase"/>
</dbReference>
<comment type="subcellular location">
    <subcellularLocation>
        <location evidence="1">Endomembrane system</location>
        <topology evidence="1">Multi-pass membrane protein</topology>
    </subcellularLocation>
</comment>
<evidence type="ECO:0000256" key="1">
    <source>
        <dbReference type="ARBA" id="ARBA00004127"/>
    </source>
</evidence>
<accession>A0A1X0C0N5</accession>
<keyword evidence="2" id="KW-0812">Transmembrane</keyword>
<organism evidence="5 6">
    <name type="scientific">Mycolicibacterium celeriflavum</name>
    <name type="common">Mycobacterium celeriflavum</name>
    <dbReference type="NCBI Taxonomy" id="1249101"/>
    <lineage>
        <taxon>Bacteria</taxon>
        <taxon>Bacillati</taxon>
        <taxon>Actinomycetota</taxon>
        <taxon>Actinomycetes</taxon>
        <taxon>Mycobacteriales</taxon>
        <taxon>Mycobacteriaceae</taxon>
        <taxon>Mycolicibacterium</taxon>
    </lineage>
</organism>
<evidence type="ECO:0000256" key="4">
    <source>
        <dbReference type="ARBA" id="ARBA00023136"/>
    </source>
</evidence>
<evidence type="ECO:0000313" key="5">
    <source>
        <dbReference type="EMBL" id="BBY42072.1"/>
    </source>
</evidence>
<dbReference type="STRING" id="1249101.BST21_06025"/>
<dbReference type="GO" id="GO:0012505">
    <property type="term" value="C:endomembrane system"/>
    <property type="evidence" value="ECO:0007669"/>
    <property type="project" value="UniProtKB-SubCell"/>
</dbReference>
<reference evidence="5 6" key="1">
    <citation type="journal article" date="2019" name="Emerg. Microbes Infect.">
        <title>Comprehensive subspecies identification of 175 nontuberculous mycobacteria species based on 7547 genomic profiles.</title>
        <authorList>
            <person name="Matsumoto Y."/>
            <person name="Kinjo T."/>
            <person name="Motooka D."/>
            <person name="Nabeya D."/>
            <person name="Jung N."/>
            <person name="Uechi K."/>
            <person name="Horii T."/>
            <person name="Iida T."/>
            <person name="Fujita J."/>
            <person name="Nakamura S."/>
        </authorList>
    </citation>
    <scope>NUCLEOTIDE SEQUENCE [LARGE SCALE GENOMIC DNA]</scope>
    <source>
        <strain evidence="5 6">JCM 18439</strain>
    </source>
</reference>
<gene>
    <name evidence="5" type="ORF">MCEL_03670</name>
</gene>
<keyword evidence="6" id="KW-1185">Reference proteome</keyword>